<dbReference type="OMA" id="MYLMIYR"/>
<dbReference type="GO" id="GO:0000422">
    <property type="term" value="P:autophagy of mitochondrion"/>
    <property type="evidence" value="ECO:0007669"/>
    <property type="project" value="TreeGrafter"/>
</dbReference>
<dbReference type="GO" id="GO:0034274">
    <property type="term" value="C:Atg12-Atg5-Atg16 complex"/>
    <property type="evidence" value="ECO:0007669"/>
    <property type="project" value="TreeGrafter"/>
</dbReference>
<comment type="subcellular location">
    <subcellularLocation>
        <location evidence="1">Preautophagosomal structure membrane</location>
        <topology evidence="1">Peripheral membrane protein</topology>
    </subcellularLocation>
</comment>
<evidence type="ECO:0000313" key="4">
    <source>
        <dbReference type="EMBL" id="CAD8058575.1"/>
    </source>
</evidence>
<dbReference type="FunFam" id="3.10.20.620:FF:000013">
    <property type="match status" value="1"/>
</dbReference>
<dbReference type="AlphaFoldDB" id="A0A8S1KXF0"/>
<keyword evidence="1" id="KW-0472">Membrane</keyword>
<name>A0A8S1KXF0_PARPR</name>
<comment type="function">
    <text evidence="1">Involved in autophagic vesicle formation.</text>
</comment>
<dbReference type="FunFam" id="3.10.20.90:FF:000702">
    <property type="entry name" value="Autophagy protein 5"/>
    <property type="match status" value="1"/>
</dbReference>
<dbReference type="Proteomes" id="UP000688137">
    <property type="component" value="Unassembled WGS sequence"/>
</dbReference>
<keyword evidence="5" id="KW-1185">Reference proteome</keyword>
<comment type="subunit">
    <text evidence="1">Conjugated with ATG12.</text>
</comment>
<dbReference type="GO" id="GO:0006995">
    <property type="term" value="P:cellular response to nitrogen starvation"/>
    <property type="evidence" value="ECO:0007669"/>
    <property type="project" value="TreeGrafter"/>
</dbReference>
<dbReference type="InterPro" id="IPR007239">
    <property type="entry name" value="Atg5"/>
</dbReference>
<sequence length="254" mass="30346">MNSQQYQQEIWNMRVAVKVELQKSNIPPMYLMIYRQHYLLFYYQQIYDHFDSFSPQVNKINQISFLYKDVLLPYQIPFGLLVDLYKSDDTFIPIELQLIYQKEAHFLDLEDEIRNQIKFNLKQACFGRYNHEGYGTPLKNLTQYMSISDEKQALKQIKSFENKEDLYKYYKKIFESPKTGRIQLPIRIYFKKGGHLQTIIELKDQQLTIGQALRTKLQGGTFIFNGLNLNMNIPAQDFYDQLYSIDGFCYFVCE</sequence>
<dbReference type="GO" id="GO:0034727">
    <property type="term" value="P:piecemeal microautophagy of the nucleus"/>
    <property type="evidence" value="ECO:0007669"/>
    <property type="project" value="TreeGrafter"/>
</dbReference>
<dbReference type="GO" id="GO:0061908">
    <property type="term" value="C:phagophore"/>
    <property type="evidence" value="ECO:0007669"/>
    <property type="project" value="TreeGrafter"/>
</dbReference>
<dbReference type="PANTHER" id="PTHR13040:SF2">
    <property type="entry name" value="AUTOPHAGY PROTEIN 5"/>
    <property type="match status" value="1"/>
</dbReference>
<dbReference type="GO" id="GO:0044233">
    <property type="term" value="C:mitochondria-associated endoplasmic reticulum membrane contact site"/>
    <property type="evidence" value="ECO:0007669"/>
    <property type="project" value="TreeGrafter"/>
</dbReference>
<dbReference type="PANTHER" id="PTHR13040">
    <property type="entry name" value="AUTOPHAGY PROTEIN 5"/>
    <property type="match status" value="1"/>
</dbReference>
<dbReference type="InterPro" id="IPR048939">
    <property type="entry name" value="ATG5_UblA"/>
</dbReference>
<evidence type="ECO:0000259" key="3">
    <source>
        <dbReference type="Pfam" id="PF20638"/>
    </source>
</evidence>
<accession>A0A8S1KXF0</accession>
<dbReference type="GO" id="GO:0034045">
    <property type="term" value="C:phagophore assembly site membrane"/>
    <property type="evidence" value="ECO:0007669"/>
    <property type="project" value="UniProtKB-SubCell"/>
</dbReference>
<evidence type="ECO:0000256" key="1">
    <source>
        <dbReference type="RuleBase" id="RU361202"/>
    </source>
</evidence>
<keyword evidence="1" id="KW-1017">Isopeptide bond</keyword>
<proteinExistence type="inferred from homology"/>
<comment type="similarity">
    <text evidence="1">Belongs to the ATG5 family.</text>
</comment>
<keyword evidence="1" id="KW-0072">Autophagy</keyword>
<dbReference type="InterPro" id="IPR048318">
    <property type="entry name" value="ATG5_UblB"/>
</dbReference>
<dbReference type="GO" id="GO:0005776">
    <property type="term" value="C:autophagosome"/>
    <property type="evidence" value="ECO:0007669"/>
    <property type="project" value="TreeGrafter"/>
</dbReference>
<dbReference type="Pfam" id="PF04106">
    <property type="entry name" value="ATG5_UblB"/>
    <property type="match status" value="1"/>
</dbReference>
<feature type="domain" description="Autophagy protein ATG5 UblB" evidence="2">
    <location>
        <begin position="184"/>
        <end position="252"/>
    </location>
</feature>
<comment type="caution">
    <text evidence="4">The sequence shown here is derived from an EMBL/GenBank/DDBJ whole genome shotgun (WGS) entry which is preliminary data.</text>
</comment>
<organism evidence="4 5">
    <name type="scientific">Paramecium primaurelia</name>
    <dbReference type="NCBI Taxonomy" id="5886"/>
    <lineage>
        <taxon>Eukaryota</taxon>
        <taxon>Sar</taxon>
        <taxon>Alveolata</taxon>
        <taxon>Ciliophora</taxon>
        <taxon>Intramacronucleata</taxon>
        <taxon>Oligohymenophorea</taxon>
        <taxon>Peniculida</taxon>
        <taxon>Parameciidae</taxon>
        <taxon>Paramecium</taxon>
    </lineage>
</organism>
<protein>
    <recommendedName>
        <fullName evidence="1">Autophagy protein 5</fullName>
    </recommendedName>
</protein>
<gene>
    <name evidence="4" type="ORF">PPRIM_AZ9-3.1.T0270290</name>
</gene>
<dbReference type="GO" id="GO:0019776">
    <property type="term" value="F:Atg8-family ligase activity"/>
    <property type="evidence" value="ECO:0007669"/>
    <property type="project" value="TreeGrafter"/>
</dbReference>
<feature type="domain" description="Autophagy protein ATG5 UblA" evidence="3">
    <location>
        <begin position="10"/>
        <end position="97"/>
    </location>
</feature>
<evidence type="ECO:0000313" key="5">
    <source>
        <dbReference type="Proteomes" id="UP000688137"/>
    </source>
</evidence>
<keyword evidence="1" id="KW-0832">Ubl conjugation</keyword>
<evidence type="ECO:0000259" key="2">
    <source>
        <dbReference type="Pfam" id="PF04106"/>
    </source>
</evidence>
<dbReference type="Pfam" id="PF20638">
    <property type="entry name" value="ATG5_UblA"/>
    <property type="match status" value="1"/>
</dbReference>
<reference evidence="4" key="1">
    <citation type="submission" date="2021-01" db="EMBL/GenBank/DDBJ databases">
        <authorList>
            <consortium name="Genoscope - CEA"/>
            <person name="William W."/>
        </authorList>
    </citation>
    <scope>NUCLEOTIDE SEQUENCE</scope>
</reference>
<dbReference type="EMBL" id="CAJJDM010000026">
    <property type="protein sequence ID" value="CAD8058575.1"/>
    <property type="molecule type" value="Genomic_DNA"/>
</dbReference>